<evidence type="ECO:0000313" key="9">
    <source>
        <dbReference type="EMBL" id="KAK6628178.1"/>
    </source>
</evidence>
<evidence type="ECO:0000313" key="10">
    <source>
        <dbReference type="Proteomes" id="UP001359485"/>
    </source>
</evidence>
<accession>A0AAN8RVM0</accession>
<dbReference type="GO" id="GO:0005634">
    <property type="term" value="C:nucleus"/>
    <property type="evidence" value="ECO:0007669"/>
    <property type="project" value="UniProtKB-SubCell"/>
</dbReference>
<gene>
    <name evidence="9" type="ORF">RUM43_001990</name>
    <name evidence="8" type="ORF">RUM44_010583</name>
</gene>
<evidence type="ECO:0000256" key="3">
    <source>
        <dbReference type="ARBA" id="ARBA00022737"/>
    </source>
</evidence>
<evidence type="ECO:0000259" key="7">
    <source>
        <dbReference type="Pfam" id="PF07808"/>
    </source>
</evidence>
<organism evidence="9 11">
    <name type="scientific">Polyplax serrata</name>
    <name type="common">Common mouse louse</name>
    <dbReference type="NCBI Taxonomy" id="468196"/>
    <lineage>
        <taxon>Eukaryota</taxon>
        <taxon>Metazoa</taxon>
        <taxon>Ecdysozoa</taxon>
        <taxon>Arthropoda</taxon>
        <taxon>Hexapoda</taxon>
        <taxon>Insecta</taxon>
        <taxon>Pterygota</taxon>
        <taxon>Neoptera</taxon>
        <taxon>Paraneoptera</taxon>
        <taxon>Psocodea</taxon>
        <taxon>Troctomorpha</taxon>
        <taxon>Phthiraptera</taxon>
        <taxon>Anoplura</taxon>
        <taxon>Polyplacidae</taxon>
        <taxon>Polyplax</taxon>
    </lineage>
</organism>
<feature type="compositionally biased region" description="Basic and acidic residues" evidence="5">
    <location>
        <begin position="372"/>
        <end position="381"/>
    </location>
</feature>
<dbReference type="InterPro" id="IPR039896">
    <property type="entry name" value="Red-like"/>
</dbReference>
<dbReference type="InterPro" id="IPR012916">
    <property type="entry name" value="RED_N"/>
</dbReference>
<evidence type="ECO:0000256" key="1">
    <source>
        <dbReference type="ARBA" id="ARBA00004123"/>
    </source>
</evidence>
<dbReference type="EMBL" id="JAWJWE010000036">
    <property type="protein sequence ID" value="KAK6628178.1"/>
    <property type="molecule type" value="Genomic_DNA"/>
</dbReference>
<feature type="compositionally biased region" description="Polar residues" evidence="5">
    <location>
        <begin position="30"/>
        <end position="46"/>
    </location>
</feature>
<feature type="compositionally biased region" description="Basic and acidic residues" evidence="5">
    <location>
        <begin position="476"/>
        <end position="497"/>
    </location>
</feature>
<feature type="compositionally biased region" description="Basic and acidic residues" evidence="5">
    <location>
        <begin position="510"/>
        <end position="523"/>
    </location>
</feature>
<evidence type="ECO:0000313" key="8">
    <source>
        <dbReference type="EMBL" id="KAK6628101.1"/>
    </source>
</evidence>
<feature type="region of interest" description="Disordered" evidence="5">
    <location>
        <begin position="476"/>
        <end position="523"/>
    </location>
</feature>
<comment type="subcellular location">
    <subcellularLocation>
        <location evidence="1">Nucleus</location>
    </subcellularLocation>
</comment>
<evidence type="ECO:0008006" key="12">
    <source>
        <dbReference type="Google" id="ProtNLM"/>
    </source>
</evidence>
<feature type="domain" description="Protein RED C-terminal" evidence="6">
    <location>
        <begin position="406"/>
        <end position="513"/>
    </location>
</feature>
<proteinExistence type="inferred from homology"/>
<feature type="compositionally biased region" description="Basic and acidic residues" evidence="5">
    <location>
        <begin position="84"/>
        <end position="109"/>
    </location>
</feature>
<protein>
    <recommendedName>
        <fullName evidence="12">Protein Red</fullName>
    </recommendedName>
</protein>
<keyword evidence="4" id="KW-0539">Nucleus</keyword>
<dbReference type="AlphaFoldDB" id="A0AAN8RVM0"/>
<dbReference type="EMBL" id="JAWJWF010000045">
    <property type="protein sequence ID" value="KAK6628101.1"/>
    <property type="molecule type" value="Genomic_DNA"/>
</dbReference>
<dbReference type="Pfam" id="PF07807">
    <property type="entry name" value="RED_C"/>
    <property type="match status" value="1"/>
</dbReference>
<feature type="compositionally biased region" description="Basic residues" evidence="5">
    <location>
        <begin position="297"/>
        <end position="308"/>
    </location>
</feature>
<comment type="similarity">
    <text evidence="2">Belongs to the RED family.</text>
</comment>
<evidence type="ECO:0000256" key="4">
    <source>
        <dbReference type="ARBA" id="ARBA00023242"/>
    </source>
</evidence>
<feature type="compositionally biased region" description="Basic and acidic residues" evidence="5">
    <location>
        <begin position="309"/>
        <end position="318"/>
    </location>
</feature>
<reference evidence="9 11" key="1">
    <citation type="submission" date="2023-10" db="EMBL/GenBank/DDBJ databases">
        <title>Genomes of two closely related lineages of the louse Polyplax serrata with different host specificities.</title>
        <authorList>
            <person name="Martinu J."/>
            <person name="Tarabai H."/>
            <person name="Stefka J."/>
            <person name="Hypsa V."/>
        </authorList>
    </citation>
    <scope>NUCLEOTIDE SEQUENCE [LARGE SCALE GENOMIC DNA]</scope>
    <source>
        <strain evidence="8">98ZLc_SE</strain>
        <strain evidence="9">HR10_N</strain>
    </source>
</reference>
<feature type="compositionally biased region" description="Basic and acidic residues" evidence="5">
    <location>
        <begin position="333"/>
        <end position="359"/>
    </location>
</feature>
<dbReference type="Pfam" id="PF07808">
    <property type="entry name" value="RED_N"/>
    <property type="match status" value="1"/>
</dbReference>
<evidence type="ECO:0000313" key="11">
    <source>
        <dbReference type="Proteomes" id="UP001372834"/>
    </source>
</evidence>
<feature type="compositionally biased region" description="Basic residues" evidence="5">
    <location>
        <begin position="72"/>
        <end position="83"/>
    </location>
</feature>
<sequence>MPEFENFEDDHNDRSSRLTNDDFRRLLMTPRSSAPASTPMNVPATTSRDRDGPKSTISMAPPATESEDKAERRRKKKSFYAKLKKQEEDKMAELAEKYRDRAKERREGANPDYQAEDPLTGASGYRAVAPDVKSGLDAAERRRQMIQESKFLGGDMEHTHLVKGLDYALLQKVRSEIQLRENEGEEEAEKLLSTVAVKKEKKKQKEDNEEMQFKTVLARNIFRFAIRSKTIERNDLFAPGRMAYCIDLDDELADSDIPTTLIRSKADVPQLEQSATLTTNDIVINKLAQILSYLRQGSRHGKKGKKKDKGRDKGKPSDESIYGDIGDYVPSMVKDKNRSGEKKKGNYFEKPEDDNRKGWDYVGQKSESPYSSKKEKNREVASTENSSAHKSAAQLLTKLAAEPEGYAECYPGLDEMQDAIEDSDDEVDYTKMDLGKKKGPIGRWDFDTQEEYSQYMNNKEALPKAAFQYGVKMADGRRTRTKAKEKNEKQQLDREWNKIQNIIQKRKVPSSKDDAPDFKVPRY</sequence>
<comment type="caution">
    <text evidence="9">The sequence shown here is derived from an EMBL/GenBank/DDBJ whole genome shotgun (WGS) entry which is preliminary data.</text>
</comment>
<feature type="region of interest" description="Disordered" evidence="5">
    <location>
        <begin position="297"/>
        <end position="391"/>
    </location>
</feature>
<dbReference type="Proteomes" id="UP001372834">
    <property type="component" value="Unassembled WGS sequence"/>
</dbReference>
<evidence type="ECO:0000256" key="5">
    <source>
        <dbReference type="SAM" id="MobiDB-lite"/>
    </source>
</evidence>
<dbReference type="InterPro" id="IPR012492">
    <property type="entry name" value="RED_C"/>
</dbReference>
<keyword evidence="3" id="KW-0677">Repeat</keyword>
<name>A0AAN8RVM0_POLSC</name>
<feature type="domain" description="RED-like N-terminal" evidence="7">
    <location>
        <begin position="75"/>
        <end position="308"/>
    </location>
</feature>
<evidence type="ECO:0000259" key="6">
    <source>
        <dbReference type="Pfam" id="PF07807"/>
    </source>
</evidence>
<evidence type="ECO:0000256" key="2">
    <source>
        <dbReference type="ARBA" id="ARBA00006660"/>
    </source>
</evidence>
<keyword evidence="10" id="KW-1185">Reference proteome</keyword>
<feature type="compositionally biased region" description="Basic and acidic residues" evidence="5">
    <location>
        <begin position="9"/>
        <end position="25"/>
    </location>
</feature>
<dbReference type="Proteomes" id="UP001359485">
    <property type="component" value="Unassembled WGS sequence"/>
</dbReference>
<dbReference type="PANTHER" id="PTHR12765">
    <property type="entry name" value="RED PROTEIN IK FACTOR CYTOKINE IK"/>
    <property type="match status" value="1"/>
</dbReference>
<feature type="region of interest" description="Disordered" evidence="5">
    <location>
        <begin position="1"/>
        <end position="128"/>
    </location>
</feature>